<name>E9GJM9_DAPPU</name>
<accession>E9GJM9</accession>
<evidence type="ECO:0000256" key="1">
    <source>
        <dbReference type="SAM" id="MobiDB-lite"/>
    </source>
</evidence>
<keyword evidence="3" id="KW-1185">Reference proteome</keyword>
<protein>
    <submittedName>
        <fullName evidence="2">Uncharacterized protein</fullName>
    </submittedName>
</protein>
<feature type="compositionally biased region" description="Polar residues" evidence="1">
    <location>
        <begin position="221"/>
        <end position="231"/>
    </location>
</feature>
<dbReference type="InParanoid" id="E9GJM9"/>
<dbReference type="PhylomeDB" id="E9GJM9"/>
<sequence>MSDPDQSSDSSSSSSSSGSDSSRGGGVKKFRLSSEKSATLAGWVVSGLDDTRAKSAREAFRPKLKKNADLLINPNLDEAFYIRMKAVKSSSAAKANIDPIEKIYRNQTFKIFDLVKPILFLASRIKKKKKSRADAKAVKTALKLWAVVYHDITNARRRNILAQIYPQNIGLLDDKAILPTGGEHLFGPKFTQALVEQVKTLNALETAGAPRTSGSNGGHGQRQSGRSFSNPPASPGGRYSNPGSRYVQTILAFHDSFGGRIARFASEWSKLTLDPWILSTVSQGLQLDFISEPVQFFIPPNACIDT</sequence>
<evidence type="ECO:0000313" key="2">
    <source>
        <dbReference type="EMBL" id="EFX80139.1"/>
    </source>
</evidence>
<dbReference type="AlphaFoldDB" id="E9GJM9"/>
<proteinExistence type="predicted"/>
<feature type="region of interest" description="Disordered" evidence="1">
    <location>
        <begin position="207"/>
        <end position="240"/>
    </location>
</feature>
<dbReference type="Proteomes" id="UP000000305">
    <property type="component" value="Unassembled WGS sequence"/>
</dbReference>
<dbReference type="EMBL" id="GL732548">
    <property type="protein sequence ID" value="EFX80139.1"/>
    <property type="molecule type" value="Genomic_DNA"/>
</dbReference>
<organism evidence="2 3">
    <name type="scientific">Daphnia pulex</name>
    <name type="common">Water flea</name>
    <dbReference type="NCBI Taxonomy" id="6669"/>
    <lineage>
        <taxon>Eukaryota</taxon>
        <taxon>Metazoa</taxon>
        <taxon>Ecdysozoa</taxon>
        <taxon>Arthropoda</taxon>
        <taxon>Crustacea</taxon>
        <taxon>Branchiopoda</taxon>
        <taxon>Diplostraca</taxon>
        <taxon>Cladocera</taxon>
        <taxon>Anomopoda</taxon>
        <taxon>Daphniidae</taxon>
        <taxon>Daphnia</taxon>
    </lineage>
</organism>
<evidence type="ECO:0000313" key="3">
    <source>
        <dbReference type="Proteomes" id="UP000000305"/>
    </source>
</evidence>
<dbReference type="KEGG" id="dpx:DAPPUDRAFT_318772"/>
<dbReference type="HOGENOM" id="CLU_880711_0_0_1"/>
<feature type="compositionally biased region" description="Low complexity" evidence="1">
    <location>
        <begin position="1"/>
        <end position="22"/>
    </location>
</feature>
<reference evidence="2 3" key="1">
    <citation type="journal article" date="2011" name="Science">
        <title>The ecoresponsive genome of Daphnia pulex.</title>
        <authorList>
            <person name="Colbourne J.K."/>
            <person name="Pfrender M.E."/>
            <person name="Gilbert D."/>
            <person name="Thomas W.K."/>
            <person name="Tucker A."/>
            <person name="Oakley T.H."/>
            <person name="Tokishita S."/>
            <person name="Aerts A."/>
            <person name="Arnold G.J."/>
            <person name="Basu M.K."/>
            <person name="Bauer D.J."/>
            <person name="Caceres C.E."/>
            <person name="Carmel L."/>
            <person name="Casola C."/>
            <person name="Choi J.H."/>
            <person name="Detter J.C."/>
            <person name="Dong Q."/>
            <person name="Dusheyko S."/>
            <person name="Eads B.D."/>
            <person name="Frohlich T."/>
            <person name="Geiler-Samerotte K.A."/>
            <person name="Gerlach D."/>
            <person name="Hatcher P."/>
            <person name="Jogdeo S."/>
            <person name="Krijgsveld J."/>
            <person name="Kriventseva E.V."/>
            <person name="Kultz D."/>
            <person name="Laforsch C."/>
            <person name="Lindquist E."/>
            <person name="Lopez J."/>
            <person name="Manak J.R."/>
            <person name="Muller J."/>
            <person name="Pangilinan J."/>
            <person name="Patwardhan R.P."/>
            <person name="Pitluck S."/>
            <person name="Pritham E.J."/>
            <person name="Rechtsteiner A."/>
            <person name="Rho M."/>
            <person name="Rogozin I.B."/>
            <person name="Sakarya O."/>
            <person name="Salamov A."/>
            <person name="Schaack S."/>
            <person name="Shapiro H."/>
            <person name="Shiga Y."/>
            <person name="Skalitzky C."/>
            <person name="Smith Z."/>
            <person name="Souvorov A."/>
            <person name="Sung W."/>
            <person name="Tang Z."/>
            <person name="Tsuchiya D."/>
            <person name="Tu H."/>
            <person name="Vos H."/>
            <person name="Wang M."/>
            <person name="Wolf Y.I."/>
            <person name="Yamagata H."/>
            <person name="Yamada T."/>
            <person name="Ye Y."/>
            <person name="Shaw J.R."/>
            <person name="Andrews J."/>
            <person name="Crease T.J."/>
            <person name="Tang H."/>
            <person name="Lucas S.M."/>
            <person name="Robertson H.M."/>
            <person name="Bork P."/>
            <person name="Koonin E.V."/>
            <person name="Zdobnov E.M."/>
            <person name="Grigoriev I.V."/>
            <person name="Lynch M."/>
            <person name="Boore J.L."/>
        </authorList>
    </citation>
    <scope>NUCLEOTIDE SEQUENCE [LARGE SCALE GENOMIC DNA]</scope>
</reference>
<dbReference type="OrthoDB" id="6372674at2759"/>
<gene>
    <name evidence="2" type="ORF">DAPPUDRAFT_318772</name>
</gene>
<feature type="region of interest" description="Disordered" evidence="1">
    <location>
        <begin position="1"/>
        <end position="28"/>
    </location>
</feature>